<dbReference type="SUPFAM" id="SSF52540">
    <property type="entry name" value="P-loop containing nucleoside triphosphate hydrolases"/>
    <property type="match status" value="1"/>
</dbReference>
<gene>
    <name evidence="2" type="ORF">CSW08_16775</name>
</gene>
<evidence type="ECO:0000256" key="1">
    <source>
        <dbReference type="ARBA" id="ARBA00009625"/>
    </source>
</evidence>
<protein>
    <submittedName>
        <fullName evidence="2">Methylmalonyl Co-A mutase-associated GTPase MeaB</fullName>
    </submittedName>
</protein>
<comment type="similarity">
    <text evidence="1">Belongs to the SIMIBI class G3E GTPase family. ArgK/MeaB subfamily.</text>
</comment>
<dbReference type="PANTHER" id="PTHR23408">
    <property type="entry name" value="METHYLMALONYL-COA MUTASE"/>
    <property type="match status" value="1"/>
</dbReference>
<sequence length="335" mass="36413">MTNYKAKNRLTAQAYIDGVLSGNRVILSRAITVIESNLESDKLLAKDIIQAILPASGNSVRIGVTGVPGVGKSTFIEVFGKHIINQGHKVAILSIDPSSQRSKGSILGDKTRMEALSTLESAYIRPSASGDTLGGVANKTAESMLLCEAAGYDVVLIETVGVGQSETAVHGMTDFFLLLMLAGAGDELQGIKKGIMEMADMVVINKADGDNIKKSELARLQYQNALHIFPQSESGWMPVVTTASSTKNIGVDAVWDEITKYTELVVKNGYFNKNRNHQKIRWMYNNINEALKHLFYGSKDIASKLTALEKQIIASEISPVKAAQDIIETFKKSFE</sequence>
<dbReference type="AlphaFoldDB" id="A0A2N3HFA4"/>
<accession>A0A2N3HFA4</accession>
<proteinExistence type="inferred from homology"/>
<dbReference type="GO" id="GO:0005737">
    <property type="term" value="C:cytoplasm"/>
    <property type="evidence" value="ECO:0007669"/>
    <property type="project" value="TreeGrafter"/>
</dbReference>
<keyword evidence="3" id="KW-1185">Reference proteome</keyword>
<dbReference type="GO" id="GO:0003924">
    <property type="term" value="F:GTPase activity"/>
    <property type="evidence" value="ECO:0007669"/>
    <property type="project" value="InterPro"/>
</dbReference>
<dbReference type="GO" id="GO:0005525">
    <property type="term" value="F:GTP binding"/>
    <property type="evidence" value="ECO:0007669"/>
    <property type="project" value="InterPro"/>
</dbReference>
<dbReference type="InterPro" id="IPR005129">
    <property type="entry name" value="GTPase_ArgK"/>
</dbReference>
<dbReference type="Gene3D" id="3.40.50.300">
    <property type="entry name" value="P-loop containing nucleotide triphosphate hydrolases"/>
    <property type="match status" value="1"/>
</dbReference>
<reference evidence="2 3" key="1">
    <citation type="submission" date="2017-12" db="EMBL/GenBank/DDBJ databases">
        <title>Confluentibacter flavum sp. nov., isolated from the saline lake.</title>
        <authorList>
            <person name="Yu L."/>
        </authorList>
    </citation>
    <scope>NUCLEOTIDE SEQUENCE [LARGE SCALE GENOMIC DNA]</scope>
    <source>
        <strain evidence="2 3">3B</strain>
    </source>
</reference>
<comment type="caution">
    <text evidence="2">The sequence shown here is derived from an EMBL/GenBank/DDBJ whole genome shotgun (WGS) entry which is preliminary data.</text>
</comment>
<dbReference type="Gene3D" id="1.20.5.170">
    <property type="match status" value="1"/>
</dbReference>
<name>A0A2N3HFA4_9FLAO</name>
<dbReference type="OrthoDB" id="9778292at2"/>
<dbReference type="EMBL" id="PJEO01000056">
    <property type="protein sequence ID" value="PKQ43659.1"/>
    <property type="molecule type" value="Genomic_DNA"/>
</dbReference>
<dbReference type="PANTHER" id="PTHR23408:SF3">
    <property type="entry name" value="METHYLMALONIC ACIDURIA TYPE A PROTEIN, MITOCHONDRIAL"/>
    <property type="match status" value="1"/>
</dbReference>
<organism evidence="2 3">
    <name type="scientific">Confluentibacter flavum</name>
    <dbReference type="NCBI Taxonomy" id="1909700"/>
    <lineage>
        <taxon>Bacteria</taxon>
        <taxon>Pseudomonadati</taxon>
        <taxon>Bacteroidota</taxon>
        <taxon>Flavobacteriia</taxon>
        <taxon>Flavobacteriales</taxon>
        <taxon>Flavobacteriaceae</taxon>
        <taxon>Confluentibacter</taxon>
    </lineage>
</organism>
<dbReference type="Proteomes" id="UP000233435">
    <property type="component" value="Unassembled WGS sequence"/>
</dbReference>
<dbReference type="NCBIfam" id="NF006958">
    <property type="entry name" value="PRK09435.1"/>
    <property type="match status" value="1"/>
</dbReference>
<dbReference type="Gene3D" id="1.10.287.130">
    <property type="match status" value="1"/>
</dbReference>
<evidence type="ECO:0000313" key="2">
    <source>
        <dbReference type="EMBL" id="PKQ43659.1"/>
    </source>
</evidence>
<dbReference type="RefSeq" id="WP_106661076.1">
    <property type="nucleotide sequence ID" value="NZ_PJEO01000056.1"/>
</dbReference>
<dbReference type="NCBIfam" id="TIGR00750">
    <property type="entry name" value="lao"/>
    <property type="match status" value="1"/>
</dbReference>
<dbReference type="CDD" id="cd03114">
    <property type="entry name" value="MMAA-like"/>
    <property type="match status" value="1"/>
</dbReference>
<dbReference type="Pfam" id="PF03308">
    <property type="entry name" value="MeaB"/>
    <property type="match status" value="1"/>
</dbReference>
<evidence type="ECO:0000313" key="3">
    <source>
        <dbReference type="Proteomes" id="UP000233435"/>
    </source>
</evidence>
<dbReference type="InterPro" id="IPR027417">
    <property type="entry name" value="P-loop_NTPase"/>
</dbReference>